<evidence type="ECO:0000313" key="2">
    <source>
        <dbReference type="EMBL" id="CEI70417.1"/>
    </source>
</evidence>
<dbReference type="PANTHER" id="PTHR37540:SF5">
    <property type="entry name" value="TRANSCRIPTION FACTOR DOMAIN-CONTAINING PROTEIN"/>
    <property type="match status" value="1"/>
</dbReference>
<feature type="compositionally biased region" description="Basic residues" evidence="1">
    <location>
        <begin position="1"/>
        <end position="17"/>
    </location>
</feature>
<reference evidence="3" key="1">
    <citation type="submission" date="2014-10" db="EMBL/GenBank/DDBJ databases">
        <authorList>
            <person name="King R."/>
        </authorList>
    </citation>
    <scope>NUCLEOTIDE SEQUENCE [LARGE SCALE GENOMIC DNA]</scope>
    <source>
        <strain evidence="3">A3/5</strain>
    </source>
</reference>
<evidence type="ECO:0000313" key="3">
    <source>
        <dbReference type="Proteomes" id="UP000245910"/>
    </source>
</evidence>
<proteinExistence type="predicted"/>
<accession>A0A2L2TWP9</accession>
<name>A0A2L2TWP9_9HYPO</name>
<sequence>MEFKFKLQKTPHSHPARAQKAQKPSSLVFVNVSNPKEAKDRATLQKVRRHVMKDIGRSRKSPLSYDSTATKSLYQVGQMPTYWGDVQVCVNVKRVFWAMEMVSGALLSITIVDPAIRDQQKITRRQDQPPSLKDIEQYTQSLGTVRKSILAESFVRQRAIMGTVICLAVFDMRVGNLGSWTMHMAGLQMILDLTGGVEALDPNSPLRQALFLADLFGSLKQDISPKFPLLHLQFESQATLSPYNQGLVESMEELQLPDQTPIVTILNSFAYASRVAALLNKQWAENPTDSSFVLPTCSLAHQTLSLQRWDLVTEEGMATTSQVSALAELVRIATVSLFCIIVSQTSGDLGYIIPRRDVPFQYLMSLIDDKFWDGKRELKLWLLVNQFCVEAAFPRIWYLEKIVDTMSQGDLCSWKDLMSCLREVVWIEGLAPLDMTQLRLYIDKRLS</sequence>
<dbReference type="STRING" id="56646.A0A2L2TWP9"/>
<dbReference type="KEGG" id="fvn:FVRRES_10494"/>
<dbReference type="AlphaFoldDB" id="A0A2L2TWP9"/>
<protein>
    <recommendedName>
        <fullName evidence="4">Transcription factor domain-containing protein</fullName>
    </recommendedName>
</protein>
<dbReference type="GeneID" id="37262132"/>
<dbReference type="EMBL" id="LN649231">
    <property type="protein sequence ID" value="CEI70417.1"/>
    <property type="molecule type" value="Genomic_DNA"/>
</dbReference>
<dbReference type="OrthoDB" id="3469225at2759"/>
<dbReference type="Proteomes" id="UP000245910">
    <property type="component" value="Chromosome III"/>
</dbReference>
<evidence type="ECO:0008006" key="4">
    <source>
        <dbReference type="Google" id="ProtNLM"/>
    </source>
</evidence>
<dbReference type="PANTHER" id="PTHR37540">
    <property type="entry name" value="TRANSCRIPTION FACTOR (ACR-2), PUTATIVE-RELATED-RELATED"/>
    <property type="match status" value="1"/>
</dbReference>
<dbReference type="RefSeq" id="XP_025594131.1">
    <property type="nucleotide sequence ID" value="XM_025725542.2"/>
</dbReference>
<keyword evidence="3" id="KW-1185">Reference proteome</keyword>
<organism evidence="2 3">
    <name type="scientific">Fusarium venenatum</name>
    <dbReference type="NCBI Taxonomy" id="56646"/>
    <lineage>
        <taxon>Eukaryota</taxon>
        <taxon>Fungi</taxon>
        <taxon>Dikarya</taxon>
        <taxon>Ascomycota</taxon>
        <taxon>Pezizomycotina</taxon>
        <taxon>Sordariomycetes</taxon>
        <taxon>Hypocreomycetidae</taxon>
        <taxon>Hypocreales</taxon>
        <taxon>Nectriaceae</taxon>
        <taxon>Fusarium</taxon>
    </lineage>
</organism>
<feature type="region of interest" description="Disordered" evidence="1">
    <location>
        <begin position="1"/>
        <end position="24"/>
    </location>
</feature>
<evidence type="ECO:0000256" key="1">
    <source>
        <dbReference type="SAM" id="MobiDB-lite"/>
    </source>
</evidence>